<dbReference type="PANTHER" id="PTHR31739">
    <property type="entry name" value="ENT-COPALYL DIPHOSPHATE SYNTHASE, CHLOROPLASTIC"/>
    <property type="match status" value="1"/>
</dbReference>
<name>A0AA39QWK9_9LECA</name>
<comment type="similarity">
    <text evidence="1">Belongs to the terpene synthase family.</text>
</comment>
<evidence type="ECO:0000256" key="2">
    <source>
        <dbReference type="SAM" id="MobiDB-lite"/>
    </source>
</evidence>
<comment type="caution">
    <text evidence="3">The sequence shown here is derived from an EMBL/GenBank/DDBJ whole genome shotgun (WGS) entry which is preliminary data.</text>
</comment>
<dbReference type="AlphaFoldDB" id="A0AA39QWK9"/>
<dbReference type="PANTHER" id="PTHR31739:SF25">
    <property type="entry name" value="(E,E)-GERANYLLINALOOL SYNTHASE"/>
    <property type="match status" value="1"/>
</dbReference>
<dbReference type="Gene3D" id="1.50.10.160">
    <property type="match status" value="1"/>
</dbReference>
<feature type="compositionally biased region" description="Basic and acidic residues" evidence="2">
    <location>
        <begin position="1041"/>
        <end position="1051"/>
    </location>
</feature>
<dbReference type="InterPro" id="IPR008930">
    <property type="entry name" value="Terpenoid_cyclase/PrenylTrfase"/>
</dbReference>
<sequence>MYLHDRVNPSSRASSLVRRLVEHHDSSYGVSSMTCSIYDTAWLAMIAKTVNGNTKYLFPASFEYLLNTQQPDGGWSGSKFSSEVDCVLNSLAALLALSRHISRPYQLRKASEDLKHRKIRAIYFLETKFSEWDVNSTATNTGFQPLVTKLLQMLELEDIRFAFPGRELFLQTRPNKRSNHTLAALYSNTKTVATHSLEGRIGEIDFDRVVQHKICGSMMASPASTAAYLMNCTEWDDEAEAYLNHVVSVGDEKSFGGVPAKFPTTIFELAGVMSVLLENGFTTKDLGVRTLNTAADFLQDCLQLEDGVTGFAPYVESDADNTARTISALALLGRSASPQGLIKRYETREYFKTYAQDKSSSFRTNCHVLKALLDLVPENSEQMPQIQKVVSFLCNYWWTTNGRIEDQSNRSPNYPIMLMVEVFVRLIQLWARGCVPVPDDPAIQDKIIICLFQALTRTLHTQKSNGSWGSGGCETTAYAIITLKRLSSLTSAPRIRTQLINAIENGHNFLSKSFRPFSEPDHIWTGKTTSGSSVLYQAYIMAAMQAPMTKQSNPTIESHFEIPLAKITIQTKYYAKQAWFASVPEWLIQACLVESRLFLPQIRIVRYAVFPSDNLGDDSHFESIPFSWIVASNLDNRAIGAEFLYQMMILSVLGRQLDEYIDCIVRESFSGCLFEVEDIIYSIFQELDLYNKDQCFCGDHGHDRESTATSISDVRSVLYRFMTHLLNHPYVLMASARDQAQLKSELLAFLLGRVSQLATQHSPNATDQTPHAYTFAFLACLVGNQGSNCGVGLRRDFLETPEQQYLAADLCRHMSIISFMSENAKTHENTVQTIKSKSRSTNFGNGGRPLSRSVSSVSTSSSSYDDSPSPISPISSVSSVSIGSPMNAFFPKILNQLPHNSPLVASPEFLQMSRLIDHERQGLSLCLRSISESGINQRTGNILKLFVDVTELSEQIFNDPNIGSYYQPAIVHEVIEQACILEIPPQPPKRRGSVAAARAALTVPPLMPKQSQTKSDDSQSQQLSKQQSAPPSQSSRHLTHHYIEQSEHSVQEPEPASPEMHQMTQQLPKQISGRVRQQASRSQSFDGFSDRTLTPSQDVYSPVPMKWDWSWNRRPGGRPSHESEISRIERIMGDVDGIKPTQRRTASESDAGWISKPKIDAQKRLANNGVDAEAIKLAKARMQAQKRAGAEAQRRAVESQRKIPAGLQSKSMVNISTKEIKRVVTSPENGGWVKAPPALVEMPGVEVRTGKLHKVRVGGPRWKAPF</sequence>
<accession>A0AA39QWK9</accession>
<evidence type="ECO:0000313" key="3">
    <source>
        <dbReference type="EMBL" id="KAK0510528.1"/>
    </source>
</evidence>
<dbReference type="Gene3D" id="1.50.10.20">
    <property type="match status" value="1"/>
</dbReference>
<reference evidence="3" key="1">
    <citation type="submission" date="2023-03" db="EMBL/GenBank/DDBJ databases">
        <title>Complete genome of Cladonia borealis.</title>
        <authorList>
            <person name="Park H."/>
        </authorList>
    </citation>
    <scope>NUCLEOTIDE SEQUENCE</scope>
    <source>
        <strain evidence="3">ANT050790</strain>
    </source>
</reference>
<evidence type="ECO:0000313" key="4">
    <source>
        <dbReference type="Proteomes" id="UP001166286"/>
    </source>
</evidence>
<feature type="compositionally biased region" description="Low complexity" evidence="2">
    <location>
        <begin position="851"/>
        <end position="876"/>
    </location>
</feature>
<dbReference type="SUPFAM" id="SSF48239">
    <property type="entry name" value="Terpenoid cyclases/Protein prenyltransferases"/>
    <property type="match status" value="1"/>
</dbReference>
<evidence type="ECO:0000256" key="1">
    <source>
        <dbReference type="ARBA" id="ARBA00006333"/>
    </source>
</evidence>
<dbReference type="InterPro" id="IPR050148">
    <property type="entry name" value="Terpene_synthase-like"/>
</dbReference>
<dbReference type="GO" id="GO:0016102">
    <property type="term" value="P:diterpenoid biosynthetic process"/>
    <property type="evidence" value="ECO:0007669"/>
    <property type="project" value="TreeGrafter"/>
</dbReference>
<proteinExistence type="inferred from homology"/>
<gene>
    <name evidence="3" type="ORF">JMJ35_006960</name>
</gene>
<protein>
    <submittedName>
        <fullName evidence="3">Uncharacterized protein</fullName>
    </submittedName>
</protein>
<feature type="region of interest" description="Disordered" evidence="2">
    <location>
        <begin position="828"/>
        <end position="876"/>
    </location>
</feature>
<organism evidence="3 4">
    <name type="scientific">Cladonia borealis</name>
    <dbReference type="NCBI Taxonomy" id="184061"/>
    <lineage>
        <taxon>Eukaryota</taxon>
        <taxon>Fungi</taxon>
        <taxon>Dikarya</taxon>
        <taxon>Ascomycota</taxon>
        <taxon>Pezizomycotina</taxon>
        <taxon>Lecanoromycetes</taxon>
        <taxon>OSLEUM clade</taxon>
        <taxon>Lecanoromycetidae</taxon>
        <taxon>Lecanorales</taxon>
        <taxon>Lecanorineae</taxon>
        <taxon>Cladoniaceae</taxon>
        <taxon>Cladonia</taxon>
    </lineage>
</organism>
<feature type="compositionally biased region" description="Polar residues" evidence="2">
    <location>
        <begin position="1062"/>
        <end position="1099"/>
    </location>
</feature>
<feature type="compositionally biased region" description="Low complexity" evidence="2">
    <location>
        <begin position="1008"/>
        <end position="1035"/>
    </location>
</feature>
<dbReference type="EMBL" id="JAFEKC020000015">
    <property type="protein sequence ID" value="KAK0510528.1"/>
    <property type="molecule type" value="Genomic_DNA"/>
</dbReference>
<dbReference type="GO" id="GO:0010333">
    <property type="term" value="F:terpene synthase activity"/>
    <property type="evidence" value="ECO:0007669"/>
    <property type="project" value="InterPro"/>
</dbReference>
<dbReference type="GO" id="GO:0000287">
    <property type="term" value="F:magnesium ion binding"/>
    <property type="evidence" value="ECO:0007669"/>
    <property type="project" value="TreeGrafter"/>
</dbReference>
<feature type="region of interest" description="Disordered" evidence="2">
    <location>
        <begin position="1003"/>
        <end position="1100"/>
    </location>
</feature>
<dbReference type="Proteomes" id="UP001166286">
    <property type="component" value="Unassembled WGS sequence"/>
</dbReference>
<feature type="compositionally biased region" description="Polar residues" evidence="2">
    <location>
        <begin position="828"/>
        <end position="843"/>
    </location>
</feature>
<keyword evidence="4" id="KW-1185">Reference proteome</keyword>